<keyword evidence="2" id="KW-1003">Cell membrane</keyword>
<dbReference type="GO" id="GO:0016757">
    <property type="term" value="F:glycosyltransferase activity"/>
    <property type="evidence" value="ECO:0007669"/>
    <property type="project" value="UniProtKB-KW"/>
</dbReference>
<dbReference type="PANTHER" id="PTHR43646">
    <property type="entry name" value="GLYCOSYLTRANSFERASE"/>
    <property type="match status" value="1"/>
</dbReference>
<feature type="domain" description="Glycosyltransferase 2-like" evidence="7">
    <location>
        <begin position="24"/>
        <end position="134"/>
    </location>
</feature>
<feature type="transmembrane region" description="Helical" evidence="6">
    <location>
        <begin position="285"/>
        <end position="304"/>
    </location>
</feature>
<evidence type="ECO:0000313" key="9">
    <source>
        <dbReference type="Proteomes" id="UP000215002"/>
    </source>
</evidence>
<evidence type="ECO:0000256" key="2">
    <source>
        <dbReference type="ARBA" id="ARBA00022475"/>
    </source>
</evidence>
<evidence type="ECO:0000259" key="7">
    <source>
        <dbReference type="Pfam" id="PF00535"/>
    </source>
</evidence>
<dbReference type="EMBL" id="CP022743">
    <property type="protein sequence ID" value="ASU32139.1"/>
    <property type="molecule type" value="Genomic_DNA"/>
</dbReference>
<keyword evidence="9" id="KW-1185">Reference proteome</keyword>
<dbReference type="Proteomes" id="UP000215002">
    <property type="component" value="Chromosome"/>
</dbReference>
<comment type="subcellular location">
    <subcellularLocation>
        <location evidence="1">Cell membrane</location>
    </subcellularLocation>
</comment>
<feature type="transmembrane region" description="Helical" evidence="6">
    <location>
        <begin position="310"/>
        <end position="330"/>
    </location>
</feature>
<dbReference type="KEGG" id="muc:MuYL_0236"/>
<protein>
    <submittedName>
        <fullName evidence="8">Glycosyl transferase family 2</fullName>
    </submittedName>
</protein>
<evidence type="ECO:0000256" key="3">
    <source>
        <dbReference type="ARBA" id="ARBA00022676"/>
    </source>
</evidence>
<evidence type="ECO:0000313" key="8">
    <source>
        <dbReference type="EMBL" id="ASU32139.1"/>
    </source>
</evidence>
<evidence type="ECO:0000256" key="4">
    <source>
        <dbReference type="ARBA" id="ARBA00022679"/>
    </source>
</evidence>
<feature type="transmembrane region" description="Helical" evidence="6">
    <location>
        <begin position="258"/>
        <end position="278"/>
    </location>
</feature>
<proteinExistence type="predicted"/>
<keyword evidence="4 8" id="KW-0808">Transferase</keyword>
<dbReference type="PANTHER" id="PTHR43646:SF2">
    <property type="entry name" value="GLYCOSYLTRANSFERASE 2-LIKE DOMAIN-CONTAINING PROTEIN"/>
    <property type="match status" value="1"/>
</dbReference>
<dbReference type="InterPro" id="IPR029044">
    <property type="entry name" value="Nucleotide-diphossugar_trans"/>
</dbReference>
<evidence type="ECO:0000256" key="1">
    <source>
        <dbReference type="ARBA" id="ARBA00004236"/>
    </source>
</evidence>
<dbReference type="Pfam" id="PF00535">
    <property type="entry name" value="Glycos_transf_2"/>
    <property type="match status" value="1"/>
</dbReference>
<keyword evidence="3" id="KW-0328">Glycosyltransferase</keyword>
<dbReference type="GO" id="GO:0005886">
    <property type="term" value="C:plasma membrane"/>
    <property type="evidence" value="ECO:0007669"/>
    <property type="project" value="UniProtKB-SubCell"/>
</dbReference>
<reference evidence="8 9" key="1">
    <citation type="submission" date="2017-08" db="EMBL/GenBank/DDBJ databases">
        <title>Complete genome sequence of Mucilaginibacter sp. strain BJC16-A31.</title>
        <authorList>
            <consortium name="Henan University of Science and Technology"/>
            <person name="You X."/>
        </authorList>
    </citation>
    <scope>NUCLEOTIDE SEQUENCE [LARGE SCALE GENOMIC DNA]</scope>
    <source>
        <strain evidence="8 9">BJC16-A31</strain>
    </source>
</reference>
<evidence type="ECO:0000256" key="5">
    <source>
        <dbReference type="ARBA" id="ARBA00023136"/>
    </source>
</evidence>
<evidence type="ECO:0000256" key="6">
    <source>
        <dbReference type="SAM" id="Phobius"/>
    </source>
</evidence>
<dbReference type="CDD" id="cd00761">
    <property type="entry name" value="Glyco_tranf_GTA_type"/>
    <property type="match status" value="1"/>
</dbReference>
<sequence>MTLFNFISNPKLTRVNRRYTDLVSILIPTRNEAHNILTLLQSISVQDYKNYEVIIYDDGSSDDTFEICSAYAAGKSNFSVIKGDHLPLGWLGKNYACYQLAKKAKGKFFLFLDADVVISNHLINSSIHRMYINGLGLLSLFPNQLMQTAGEKATVPLLHFLLLNLLPIRLVFLTKNPSAATACGQFMLFDAAAYSNRQWHELAKDKVVEDAEIMRLVKTAGYRGEVLLANGMIRCRMYRSYSEAINGFSKNALAAFSYSVPGLLIYISVLIGGPMIVLMTLNFNLILFMAGLILLSRIMISFMAGQNALLNIILHPVQIINMAVIAFLSIQKQLTGKNEWKGRKV</sequence>
<dbReference type="SUPFAM" id="SSF53448">
    <property type="entry name" value="Nucleotide-diphospho-sugar transferases"/>
    <property type="match status" value="1"/>
</dbReference>
<gene>
    <name evidence="8" type="ORF">MuYL_0236</name>
</gene>
<dbReference type="InterPro" id="IPR001173">
    <property type="entry name" value="Glyco_trans_2-like"/>
</dbReference>
<accession>A0A223NQF4</accession>
<dbReference type="AlphaFoldDB" id="A0A223NQF4"/>
<keyword evidence="5 6" id="KW-0472">Membrane</keyword>
<name>A0A223NQF4_9SPHI</name>
<keyword evidence="6" id="KW-1133">Transmembrane helix</keyword>
<keyword evidence="6" id="KW-0812">Transmembrane</keyword>
<dbReference type="Gene3D" id="3.90.550.10">
    <property type="entry name" value="Spore Coat Polysaccharide Biosynthesis Protein SpsA, Chain A"/>
    <property type="match status" value="1"/>
</dbReference>
<organism evidence="8 9">
    <name type="scientific">Mucilaginibacter xinganensis</name>
    <dbReference type="NCBI Taxonomy" id="1234841"/>
    <lineage>
        <taxon>Bacteria</taxon>
        <taxon>Pseudomonadati</taxon>
        <taxon>Bacteroidota</taxon>
        <taxon>Sphingobacteriia</taxon>
        <taxon>Sphingobacteriales</taxon>
        <taxon>Sphingobacteriaceae</taxon>
        <taxon>Mucilaginibacter</taxon>
    </lineage>
</organism>